<dbReference type="EC" id="2.4.1.187" evidence="5"/>
<dbReference type="HAMAP" id="MF_02070">
    <property type="entry name" value="TagA_TarA"/>
    <property type="match status" value="1"/>
</dbReference>
<organism evidence="6 8">
    <name type="scientific">Acetivibrio saccincola</name>
    <dbReference type="NCBI Taxonomy" id="1677857"/>
    <lineage>
        <taxon>Bacteria</taxon>
        <taxon>Bacillati</taxon>
        <taxon>Bacillota</taxon>
        <taxon>Clostridia</taxon>
        <taxon>Eubacteriales</taxon>
        <taxon>Oscillospiraceae</taxon>
        <taxon>Acetivibrio</taxon>
    </lineage>
</organism>
<sequence length="247" mass="27993">MRTTVDILGVPVDNITMGEAVNIVEGFLNQDKVHCVFTPNAEIMMEAQRDAEFKQILCSGNLVVADGAGVVLASKILKPVLKERVAGFDLLCNLFERFSNKDVRFFFLGGKPGVAQEAYQKLLEKNININLVGARNGYFSESEEKEIIDEINSSKTDILLVALGAPKQEKWIYKNKDKLNVKVCIGVGGSFDGIAGRMKRAPKFFQEHGLEWLYRLYKDPRRFFRMMDLPKFMLLVVAKKMKLYNKD</sequence>
<accession>A0A2K9EEY8</accession>
<protein>
    <recommendedName>
        <fullName evidence="5">N-acetylglucosaminyldiphosphoundecaprenol N-acetyl-beta-D-mannosaminyltransferase</fullName>
        <ecNumber evidence="5">2.4.1.187</ecNumber>
    </recommendedName>
    <alternativeName>
        <fullName evidence="5">N-acetylmannosaminyltransferase</fullName>
    </alternativeName>
    <alternativeName>
        <fullName evidence="5">UDP-N-acetylmannosamine transferase</fullName>
    </alternativeName>
    <alternativeName>
        <fullName evidence="5">UDP-N-acetylmannosamine:N-acetylglucosaminyl pyrophosphorylundecaprenol N-acetylmannosaminyltransferase</fullName>
    </alternativeName>
</protein>
<dbReference type="CDD" id="cd06533">
    <property type="entry name" value="Glyco_transf_WecG_TagA"/>
    <property type="match status" value="1"/>
</dbReference>
<evidence type="ECO:0000313" key="7">
    <source>
        <dbReference type="EMBL" id="PQQ66194.1"/>
    </source>
</evidence>
<dbReference type="PANTHER" id="PTHR34136">
    <property type="match status" value="1"/>
</dbReference>
<dbReference type="NCBIfam" id="TIGR00696">
    <property type="entry name" value="wecG_tagA_cpsF"/>
    <property type="match status" value="1"/>
</dbReference>
<dbReference type="GO" id="GO:0047244">
    <property type="term" value="F:N-acetylglucosaminyldiphosphoundecaprenol N-acetyl-beta-D-mannosaminyltransferase activity"/>
    <property type="evidence" value="ECO:0007669"/>
    <property type="project" value="UniProtKB-UniRule"/>
</dbReference>
<dbReference type="GO" id="GO:0019350">
    <property type="term" value="P:teichoic acid biosynthetic process"/>
    <property type="evidence" value="ECO:0007669"/>
    <property type="project" value="UniProtKB-UniRule"/>
</dbReference>
<keyword evidence="8" id="KW-1185">Reference proteome</keyword>
<keyword evidence="4 5" id="KW-0961">Cell wall biogenesis/degradation</keyword>
<evidence type="ECO:0000313" key="8">
    <source>
        <dbReference type="Proteomes" id="UP000233534"/>
    </source>
</evidence>
<evidence type="ECO:0000256" key="4">
    <source>
        <dbReference type="ARBA" id="ARBA00023316"/>
    </source>
</evidence>
<evidence type="ECO:0000313" key="6">
    <source>
        <dbReference type="EMBL" id="AUG58704.1"/>
    </source>
</evidence>
<evidence type="ECO:0000313" key="9">
    <source>
        <dbReference type="Proteomes" id="UP000239720"/>
    </source>
</evidence>
<keyword evidence="3 5" id="KW-0777">Teichoic acid biosynthesis</keyword>
<dbReference type="UniPathway" id="UPA00632"/>
<comment type="pathway">
    <text evidence="5">Cell wall biogenesis; teichoic acid biosynthesis.</text>
</comment>
<reference evidence="7 9" key="2">
    <citation type="journal article" date="2018" name="Syst. Appl. Microbiol.">
        <title>Characterization and high-quality draft genome sequence of Herbivorax saccincola A7, an anaerobic, alkaliphilic, thermophilic, cellulolytic, and xylanolytic bacterium.</title>
        <authorList>
            <person name="Aikawa S."/>
            <person name="Baramee S."/>
            <person name="Sermsathanaswadi J."/>
            <person name="Thianheng P."/>
            <person name="Tachaapaikoon C."/>
            <person name="Shikata A."/>
            <person name="Waeonukul R."/>
            <person name="Pason P."/>
            <person name="Ratanakhanokchai K."/>
            <person name="Kosugi A."/>
        </authorList>
    </citation>
    <scope>NUCLEOTIDE SEQUENCE [LARGE SCALE GENOMIC DNA]</scope>
    <source>
        <strain evidence="7 9">A7</strain>
    </source>
</reference>
<dbReference type="KEGG" id="hsc:HVS_14215"/>
<keyword evidence="1 5" id="KW-0328">Glycosyltransferase</keyword>
<comment type="function">
    <text evidence="5">Catalyzes the conversion of GlcNAc-PP-undecaprenol into ManNAc-GlcNAc-PP-undecaprenol, the first committed lipid intermediate in the de novo synthesis of teichoic acid.</text>
</comment>
<gene>
    <name evidence="6" type="primary">tagA</name>
    <name evidence="7" type="ORF">B9R14_05120</name>
    <name evidence="6" type="ORF">HVS_14215</name>
</gene>
<comment type="catalytic activity">
    <reaction evidence="5">
        <text>UDP-N-acetyl-alpha-D-mannosamine + N-acetyl-alpha-D-glucosaminyl-di-trans,octa-cis-undecaprenyl diphosphate = N-acetyl-beta-D-mannosaminyl-(1-&gt;4)-N-acetyl-alpha-D-glucosaminyl di-trans,octa-cis-undecaprenyl diphosphate + UDP + H(+)</text>
        <dbReference type="Rhea" id="RHEA:16053"/>
        <dbReference type="ChEBI" id="CHEBI:15378"/>
        <dbReference type="ChEBI" id="CHEBI:58223"/>
        <dbReference type="ChEBI" id="CHEBI:62959"/>
        <dbReference type="ChEBI" id="CHEBI:68623"/>
        <dbReference type="ChEBI" id="CHEBI:132210"/>
        <dbReference type="EC" id="2.4.1.187"/>
    </reaction>
</comment>
<dbReference type="InterPro" id="IPR034714">
    <property type="entry name" value="TagA_TarA"/>
</dbReference>
<dbReference type="Pfam" id="PF03808">
    <property type="entry name" value="Glyco_tran_WecG"/>
    <property type="match status" value="1"/>
</dbReference>
<dbReference type="GO" id="GO:0071555">
    <property type="term" value="P:cell wall organization"/>
    <property type="evidence" value="ECO:0007669"/>
    <property type="project" value="UniProtKB-KW"/>
</dbReference>
<proteinExistence type="inferred from homology"/>
<evidence type="ECO:0000256" key="5">
    <source>
        <dbReference type="HAMAP-Rule" id="MF_02070"/>
    </source>
</evidence>
<dbReference type="EMBL" id="NEMB01000003">
    <property type="protein sequence ID" value="PQQ66194.1"/>
    <property type="molecule type" value="Genomic_DNA"/>
</dbReference>
<dbReference type="EMBL" id="CP025197">
    <property type="protein sequence ID" value="AUG58704.1"/>
    <property type="molecule type" value="Genomic_DNA"/>
</dbReference>
<evidence type="ECO:0000256" key="2">
    <source>
        <dbReference type="ARBA" id="ARBA00022679"/>
    </source>
</evidence>
<dbReference type="PANTHER" id="PTHR34136:SF1">
    <property type="entry name" value="UDP-N-ACETYL-D-MANNOSAMINURONIC ACID TRANSFERASE"/>
    <property type="match status" value="1"/>
</dbReference>
<evidence type="ECO:0000256" key="3">
    <source>
        <dbReference type="ARBA" id="ARBA00022944"/>
    </source>
</evidence>
<keyword evidence="2 5" id="KW-0808">Transferase</keyword>
<dbReference type="AlphaFoldDB" id="A0A2K9EEY8"/>
<dbReference type="Proteomes" id="UP000239720">
    <property type="component" value="Unassembled WGS sequence"/>
</dbReference>
<dbReference type="InterPro" id="IPR004629">
    <property type="entry name" value="WecG_TagA_CpsF"/>
</dbReference>
<comment type="similarity">
    <text evidence="5">Belongs to the glycosyltransferase 26 family. TagA/TarA subfamily.</text>
</comment>
<dbReference type="OrthoDB" id="9771846at2"/>
<name>A0A2K9EEY8_9FIRM</name>
<evidence type="ECO:0000256" key="1">
    <source>
        <dbReference type="ARBA" id="ARBA00022676"/>
    </source>
</evidence>
<dbReference type="RefSeq" id="WP_101303320.1">
    <property type="nucleotide sequence ID" value="NZ_CP025197.1"/>
</dbReference>
<dbReference type="Proteomes" id="UP000233534">
    <property type="component" value="Chromosome"/>
</dbReference>
<reference evidence="6 8" key="1">
    <citation type="submission" date="2017-12" db="EMBL/GenBank/DDBJ databases">
        <title>Complete genome sequence of Herbivorax saccincola GGR1, a novel Cellulosome-producing hydrolytic bacterium in a thermophilic biogas plant, established by Illumina and Nanopore MinION sequencing.</title>
        <authorList>
            <person name="Pechtl A."/>
            <person name="Ruckert C."/>
            <person name="Koeck D.E."/>
            <person name="Maus I."/>
            <person name="Winkler A."/>
            <person name="Kalinowski J."/>
            <person name="Puhler A."/>
            <person name="Schwarz W.W."/>
            <person name="Zverlov V.V."/>
            <person name="Schluter A."/>
            <person name="Liebl W."/>
        </authorList>
    </citation>
    <scope>NUCLEOTIDE SEQUENCE [LARGE SCALE GENOMIC DNA]</scope>
    <source>
        <strain evidence="6">GGR1</strain>
        <strain evidence="8">SR1</strain>
    </source>
</reference>